<dbReference type="Proteomes" id="UP000240621">
    <property type="component" value="Unassembled WGS sequence"/>
</dbReference>
<reference evidence="2 3" key="1">
    <citation type="submission" date="2018-03" db="EMBL/GenBank/DDBJ databases">
        <title>Genomic Encyclopedia of Archaeal and Bacterial Type Strains, Phase II (KMG-II): from individual species to whole genera.</title>
        <authorList>
            <person name="Goeker M."/>
        </authorList>
    </citation>
    <scope>NUCLEOTIDE SEQUENCE [LARGE SCALE GENOMIC DNA]</scope>
    <source>
        <strain evidence="2 3">DSM 27267</strain>
    </source>
</reference>
<dbReference type="OrthoDB" id="9797997at2"/>
<organism evidence="2 3">
    <name type="scientific">Prolixibacter denitrificans</name>
    <dbReference type="NCBI Taxonomy" id="1541063"/>
    <lineage>
        <taxon>Bacteria</taxon>
        <taxon>Pseudomonadati</taxon>
        <taxon>Bacteroidota</taxon>
        <taxon>Bacteroidia</taxon>
        <taxon>Marinilabiliales</taxon>
        <taxon>Prolixibacteraceae</taxon>
        <taxon>Prolixibacter</taxon>
    </lineage>
</organism>
<dbReference type="SMART" id="SM01321">
    <property type="entry name" value="Y1_Tnp"/>
    <property type="match status" value="1"/>
</dbReference>
<dbReference type="GO" id="GO:0006313">
    <property type="term" value="P:DNA transposition"/>
    <property type="evidence" value="ECO:0007669"/>
    <property type="project" value="InterPro"/>
</dbReference>
<comment type="caution">
    <text evidence="2">The sequence shown here is derived from an EMBL/GenBank/DDBJ whole genome shotgun (WGS) entry which is preliminary data.</text>
</comment>
<accession>A0A2P8C9L3</accession>
<feature type="domain" description="Transposase IS200-like" evidence="1">
    <location>
        <begin position="3"/>
        <end position="123"/>
    </location>
</feature>
<dbReference type="SUPFAM" id="SSF143422">
    <property type="entry name" value="Transposase IS200-like"/>
    <property type="match status" value="1"/>
</dbReference>
<dbReference type="InterPro" id="IPR002686">
    <property type="entry name" value="Transposase_17"/>
</dbReference>
<gene>
    <name evidence="2" type="ORF">CLV93_10848</name>
</gene>
<dbReference type="AlphaFoldDB" id="A0A2P8C9L3"/>
<dbReference type="GO" id="GO:0003677">
    <property type="term" value="F:DNA binding"/>
    <property type="evidence" value="ECO:0007669"/>
    <property type="project" value="InterPro"/>
</dbReference>
<dbReference type="GO" id="GO:0004803">
    <property type="term" value="F:transposase activity"/>
    <property type="evidence" value="ECO:0007669"/>
    <property type="project" value="InterPro"/>
</dbReference>
<evidence type="ECO:0000313" key="3">
    <source>
        <dbReference type="Proteomes" id="UP000240621"/>
    </source>
</evidence>
<dbReference type="PANTHER" id="PTHR33360">
    <property type="entry name" value="TRANSPOSASE FOR INSERTION SEQUENCE ELEMENT IS200"/>
    <property type="match status" value="1"/>
</dbReference>
<dbReference type="RefSeq" id="WP_106542956.1">
    <property type="nucleotide sequence ID" value="NZ_BLAU01000001.1"/>
</dbReference>
<evidence type="ECO:0000259" key="1">
    <source>
        <dbReference type="SMART" id="SM01321"/>
    </source>
</evidence>
<dbReference type="Gene3D" id="3.30.70.1290">
    <property type="entry name" value="Transposase IS200-like"/>
    <property type="match status" value="1"/>
</dbReference>
<dbReference type="EMBL" id="PYGC01000008">
    <property type="protein sequence ID" value="PSK81650.1"/>
    <property type="molecule type" value="Genomic_DNA"/>
</dbReference>
<dbReference type="NCBIfam" id="NF033573">
    <property type="entry name" value="transpos_IS200"/>
    <property type="match status" value="1"/>
</dbReference>
<proteinExistence type="predicted"/>
<name>A0A2P8C9L3_9BACT</name>
<dbReference type="Pfam" id="PF01797">
    <property type="entry name" value="Y1_Tnp"/>
    <property type="match status" value="1"/>
</dbReference>
<dbReference type="InterPro" id="IPR036515">
    <property type="entry name" value="Transposase_17_sf"/>
</dbReference>
<sequence>MPFVKTHIHFVWSTKNREPLLFSTEFRKQVWQHIREHAGSKEIFIEHINGFKDHCHCLISLGTNQTLQKTVQLIKGESSFWINRHPEFQQSLRGRKFAWQNDYFAVSVSESMLDRVSGYIKHQEEHHRHKTFQEEYDEFIQKYNFQKLKGS</sequence>
<evidence type="ECO:0000313" key="2">
    <source>
        <dbReference type="EMBL" id="PSK81650.1"/>
    </source>
</evidence>
<dbReference type="PANTHER" id="PTHR33360:SF2">
    <property type="entry name" value="TRANSPOSASE FOR INSERTION SEQUENCE ELEMENT IS200"/>
    <property type="match status" value="1"/>
</dbReference>
<protein>
    <submittedName>
        <fullName evidence="2">REP element-mobilizing transposase RayT</fullName>
    </submittedName>
</protein>